<dbReference type="EMBL" id="UOGA01000323">
    <property type="protein sequence ID" value="VAX26036.1"/>
    <property type="molecule type" value="Genomic_DNA"/>
</dbReference>
<evidence type="ECO:0000256" key="11">
    <source>
        <dbReference type="ARBA" id="ARBA00022898"/>
    </source>
</evidence>
<keyword evidence="9" id="KW-0028">Amino-acid biosynthesis</keyword>
<evidence type="ECO:0000256" key="12">
    <source>
        <dbReference type="ARBA" id="ARBA00023304"/>
    </source>
</evidence>
<proteinExistence type="inferred from homology"/>
<keyword evidence="8 16" id="KW-0032">Aminotransferase</keyword>
<dbReference type="FunFam" id="3.20.10.10:FF:000002">
    <property type="entry name" value="D-alanine aminotransferase"/>
    <property type="match status" value="1"/>
</dbReference>
<comment type="pathway">
    <text evidence="5">Amino-acid biosynthesis; L-leucine biosynthesis; L-leucine from 3-methyl-2-oxobutanoate: step 4/4.</text>
</comment>
<comment type="catalytic activity">
    <reaction evidence="14">
        <text>L-isoleucine + 2-oxoglutarate = (S)-3-methyl-2-oxopentanoate + L-glutamate</text>
        <dbReference type="Rhea" id="RHEA:24801"/>
        <dbReference type="ChEBI" id="CHEBI:16810"/>
        <dbReference type="ChEBI" id="CHEBI:29985"/>
        <dbReference type="ChEBI" id="CHEBI:35146"/>
        <dbReference type="ChEBI" id="CHEBI:58045"/>
        <dbReference type="EC" id="2.6.1.42"/>
    </reaction>
</comment>
<dbReference type="InterPro" id="IPR005785">
    <property type="entry name" value="B_amino_transI"/>
</dbReference>
<comment type="pathway">
    <text evidence="4">Amino-acid biosynthesis; L-valine biosynthesis; L-valine from pyruvate: step 4/4.</text>
</comment>
<dbReference type="InterPro" id="IPR050571">
    <property type="entry name" value="Class-IV_PLP-Dep_Aminotrnsfr"/>
</dbReference>
<evidence type="ECO:0000256" key="1">
    <source>
        <dbReference type="ARBA" id="ARBA00001933"/>
    </source>
</evidence>
<keyword evidence="11" id="KW-0663">Pyridoxal phosphate</keyword>
<comment type="catalytic activity">
    <reaction evidence="13">
        <text>L-valine + 2-oxoglutarate = 3-methyl-2-oxobutanoate + L-glutamate</text>
        <dbReference type="Rhea" id="RHEA:24813"/>
        <dbReference type="ChEBI" id="CHEBI:11851"/>
        <dbReference type="ChEBI" id="CHEBI:16810"/>
        <dbReference type="ChEBI" id="CHEBI:29985"/>
        <dbReference type="ChEBI" id="CHEBI:57762"/>
        <dbReference type="EC" id="2.6.1.42"/>
    </reaction>
</comment>
<gene>
    <name evidence="16" type="ORF">MNBD_NITROSPINAE04-2090</name>
</gene>
<evidence type="ECO:0000256" key="4">
    <source>
        <dbReference type="ARBA" id="ARBA00004931"/>
    </source>
</evidence>
<evidence type="ECO:0000256" key="8">
    <source>
        <dbReference type="ARBA" id="ARBA00022576"/>
    </source>
</evidence>
<comment type="catalytic activity">
    <reaction evidence="15">
        <text>L-leucine + 2-oxoglutarate = 4-methyl-2-oxopentanoate + L-glutamate</text>
        <dbReference type="Rhea" id="RHEA:18321"/>
        <dbReference type="ChEBI" id="CHEBI:16810"/>
        <dbReference type="ChEBI" id="CHEBI:17865"/>
        <dbReference type="ChEBI" id="CHEBI:29985"/>
        <dbReference type="ChEBI" id="CHEBI:57427"/>
        <dbReference type="EC" id="2.6.1.42"/>
    </reaction>
</comment>
<comment type="similarity">
    <text evidence="6">Belongs to the class-IV pyridoxal-phosphate-dependent aminotransferase family.</text>
</comment>
<evidence type="ECO:0000256" key="10">
    <source>
        <dbReference type="ARBA" id="ARBA00022679"/>
    </source>
</evidence>
<evidence type="ECO:0000256" key="15">
    <source>
        <dbReference type="ARBA" id="ARBA00049229"/>
    </source>
</evidence>
<dbReference type="NCBIfam" id="TIGR01122">
    <property type="entry name" value="ilvE_I"/>
    <property type="match status" value="1"/>
</dbReference>
<dbReference type="GO" id="GO:0052655">
    <property type="term" value="F:L-valine-2-oxoglutarate transaminase activity"/>
    <property type="evidence" value="ECO:0007669"/>
    <property type="project" value="RHEA"/>
</dbReference>
<organism evidence="16">
    <name type="scientific">hydrothermal vent metagenome</name>
    <dbReference type="NCBI Taxonomy" id="652676"/>
    <lineage>
        <taxon>unclassified sequences</taxon>
        <taxon>metagenomes</taxon>
        <taxon>ecological metagenomes</taxon>
    </lineage>
</organism>
<reference evidence="16" key="1">
    <citation type="submission" date="2018-06" db="EMBL/GenBank/DDBJ databases">
        <authorList>
            <person name="Zhirakovskaya E."/>
        </authorList>
    </citation>
    <scope>NUCLEOTIDE SEQUENCE</scope>
</reference>
<dbReference type="InterPro" id="IPR043132">
    <property type="entry name" value="BCAT-like_C"/>
</dbReference>
<dbReference type="InterPro" id="IPR033939">
    <property type="entry name" value="BCAT_family"/>
</dbReference>
<dbReference type="InterPro" id="IPR001544">
    <property type="entry name" value="Aminotrans_IV"/>
</dbReference>
<name>A0A3B1C691_9ZZZZ</name>
<dbReference type="SUPFAM" id="SSF56752">
    <property type="entry name" value="D-aminoacid aminotransferase-like PLP-dependent enzymes"/>
    <property type="match status" value="1"/>
</dbReference>
<evidence type="ECO:0000313" key="16">
    <source>
        <dbReference type="EMBL" id="VAX26036.1"/>
    </source>
</evidence>
<dbReference type="GO" id="GO:0009098">
    <property type="term" value="P:L-leucine biosynthetic process"/>
    <property type="evidence" value="ECO:0007669"/>
    <property type="project" value="UniProtKB-UniPathway"/>
</dbReference>
<evidence type="ECO:0000256" key="3">
    <source>
        <dbReference type="ARBA" id="ARBA00004824"/>
    </source>
</evidence>
<dbReference type="PANTHER" id="PTHR42743">
    <property type="entry name" value="AMINO-ACID AMINOTRANSFERASE"/>
    <property type="match status" value="1"/>
</dbReference>
<dbReference type="GO" id="GO:0009099">
    <property type="term" value="P:L-valine biosynthetic process"/>
    <property type="evidence" value="ECO:0007669"/>
    <property type="project" value="UniProtKB-UniPathway"/>
</dbReference>
<dbReference type="GO" id="GO:0005829">
    <property type="term" value="C:cytosol"/>
    <property type="evidence" value="ECO:0007669"/>
    <property type="project" value="TreeGrafter"/>
</dbReference>
<evidence type="ECO:0000256" key="13">
    <source>
        <dbReference type="ARBA" id="ARBA00048212"/>
    </source>
</evidence>
<dbReference type="GO" id="GO:0052654">
    <property type="term" value="F:L-leucine-2-oxoglutarate transaminase activity"/>
    <property type="evidence" value="ECO:0007669"/>
    <property type="project" value="RHEA"/>
</dbReference>
<comment type="function">
    <text evidence="2">Acts on leucine, isoleucine and valine.</text>
</comment>
<comment type="cofactor">
    <cofactor evidence="1">
        <name>pyridoxal 5'-phosphate</name>
        <dbReference type="ChEBI" id="CHEBI:597326"/>
    </cofactor>
</comment>
<evidence type="ECO:0000256" key="6">
    <source>
        <dbReference type="ARBA" id="ARBA00009320"/>
    </source>
</evidence>
<dbReference type="Pfam" id="PF01063">
    <property type="entry name" value="Aminotran_4"/>
    <property type="match status" value="1"/>
</dbReference>
<dbReference type="PROSITE" id="PS00770">
    <property type="entry name" value="AA_TRANSFER_CLASS_4"/>
    <property type="match status" value="1"/>
</dbReference>
<dbReference type="PANTHER" id="PTHR42743:SF11">
    <property type="entry name" value="AMINODEOXYCHORISMATE LYASE"/>
    <property type="match status" value="1"/>
</dbReference>
<dbReference type="CDD" id="cd01557">
    <property type="entry name" value="BCAT_beta_family"/>
    <property type="match status" value="1"/>
</dbReference>
<evidence type="ECO:0000256" key="7">
    <source>
        <dbReference type="ARBA" id="ARBA00013053"/>
    </source>
</evidence>
<dbReference type="InterPro" id="IPR018300">
    <property type="entry name" value="Aminotrans_IV_CS"/>
</dbReference>
<dbReference type="UniPathway" id="UPA00047">
    <property type="reaction ID" value="UER00058"/>
</dbReference>
<dbReference type="Gene3D" id="3.20.10.10">
    <property type="entry name" value="D-amino Acid Aminotransferase, subunit A, domain 2"/>
    <property type="match status" value="1"/>
</dbReference>
<dbReference type="EC" id="2.6.1.42" evidence="7"/>
<evidence type="ECO:0000256" key="14">
    <source>
        <dbReference type="ARBA" id="ARBA00048798"/>
    </source>
</evidence>
<dbReference type="InterPro" id="IPR036038">
    <property type="entry name" value="Aminotransferase-like"/>
</dbReference>
<dbReference type="Gene3D" id="3.30.470.10">
    <property type="match status" value="1"/>
</dbReference>
<keyword evidence="10 16" id="KW-0808">Transferase</keyword>
<dbReference type="UniPathway" id="UPA00048">
    <property type="reaction ID" value="UER00073"/>
</dbReference>
<protein>
    <recommendedName>
        <fullName evidence="7">branched-chain-amino-acid transaminase</fullName>
        <ecNumber evidence="7">2.6.1.42</ecNumber>
    </recommendedName>
</protein>
<dbReference type="UniPathway" id="UPA00049">
    <property type="reaction ID" value="UER00062"/>
</dbReference>
<evidence type="ECO:0000256" key="9">
    <source>
        <dbReference type="ARBA" id="ARBA00022605"/>
    </source>
</evidence>
<accession>A0A3B1C691</accession>
<evidence type="ECO:0000256" key="5">
    <source>
        <dbReference type="ARBA" id="ARBA00005072"/>
    </source>
</evidence>
<dbReference type="NCBIfam" id="NF005146">
    <property type="entry name" value="PRK06606.1"/>
    <property type="match status" value="1"/>
</dbReference>
<evidence type="ECO:0000256" key="2">
    <source>
        <dbReference type="ARBA" id="ARBA00003109"/>
    </source>
</evidence>
<dbReference type="GO" id="GO:0009097">
    <property type="term" value="P:isoleucine biosynthetic process"/>
    <property type="evidence" value="ECO:0007669"/>
    <property type="project" value="UniProtKB-UniPathway"/>
</dbReference>
<sequence>MSDAPRSEKIWMDGELVDWDKANVHVLTHTLHYGLGLFEGIRCYKTDKGSAVFRLEDHTKRLFDSAKITEIKIPFSQDQISEAVTQTIQANKLEECYIRPLVFLGDNRRGLNSNGAHVRVAIAVWPWGAYLGEDALSKGIRVKVSSFIRHHENIFMTKAKICGAYVNSIMAKQEAVNMGYDEALLLDPSGHVAEGSGENVFIVRNGRLKTPPLTSVLEGITRDTVFKIAADKGIEIQEQYFSRDEMYIAEEAFFTGTAAELTPISSLDDRIIGDGGMGPITKSLQTALFEIIRGKNPKYSSWLSLV</sequence>
<dbReference type="GO" id="GO:0052656">
    <property type="term" value="F:L-isoleucine-2-oxoglutarate transaminase activity"/>
    <property type="evidence" value="ECO:0007669"/>
    <property type="project" value="RHEA"/>
</dbReference>
<dbReference type="AlphaFoldDB" id="A0A3B1C691"/>
<keyword evidence="12" id="KW-0100">Branched-chain amino acid biosynthesis</keyword>
<comment type="pathway">
    <text evidence="3">Amino-acid biosynthesis; L-isoleucine biosynthesis; L-isoleucine from 2-oxobutanoate: step 4/4.</text>
</comment>
<dbReference type="InterPro" id="IPR043131">
    <property type="entry name" value="BCAT-like_N"/>
</dbReference>